<name>A0A1M6EQR4_9FIRM</name>
<accession>A0A1M6EQR4</accession>
<dbReference type="SUPFAM" id="SSF52374">
    <property type="entry name" value="Nucleotidylyl transferase"/>
    <property type="match status" value="1"/>
</dbReference>
<organism evidence="14 15">
    <name type="scientific">Parasporobacterium paucivorans DSM 15970</name>
    <dbReference type="NCBI Taxonomy" id="1122934"/>
    <lineage>
        <taxon>Bacteria</taxon>
        <taxon>Bacillati</taxon>
        <taxon>Bacillota</taxon>
        <taxon>Clostridia</taxon>
        <taxon>Lachnospirales</taxon>
        <taxon>Lachnospiraceae</taxon>
        <taxon>Parasporobacterium</taxon>
    </lineage>
</organism>
<protein>
    <recommendedName>
        <fullName evidence="8">Leucine--tRNA ligase</fullName>
        <ecNumber evidence="8">6.1.1.4</ecNumber>
    </recommendedName>
    <alternativeName>
        <fullName evidence="8">Leucyl-tRNA synthetase</fullName>
        <shortName evidence="8">LeuRS</shortName>
    </alternativeName>
</protein>
<feature type="domain" description="Aminoacyl-tRNA synthetase class Ia" evidence="10">
    <location>
        <begin position="415"/>
        <end position="605"/>
    </location>
</feature>
<dbReference type="Pfam" id="PF13603">
    <property type="entry name" value="tRNA-synt_1_2"/>
    <property type="match status" value="1"/>
</dbReference>
<evidence type="ECO:0000256" key="8">
    <source>
        <dbReference type="HAMAP-Rule" id="MF_00049"/>
    </source>
</evidence>
<keyword evidence="4 8" id="KW-0067">ATP-binding</keyword>
<proteinExistence type="inferred from homology"/>
<evidence type="ECO:0000313" key="14">
    <source>
        <dbReference type="EMBL" id="SHI87821.1"/>
    </source>
</evidence>
<dbReference type="InterPro" id="IPR014729">
    <property type="entry name" value="Rossmann-like_a/b/a_fold"/>
</dbReference>
<evidence type="ECO:0000259" key="12">
    <source>
        <dbReference type="Pfam" id="PF09334"/>
    </source>
</evidence>
<keyword evidence="15" id="KW-1185">Reference proteome</keyword>
<dbReference type="GO" id="GO:0005829">
    <property type="term" value="C:cytosol"/>
    <property type="evidence" value="ECO:0007669"/>
    <property type="project" value="TreeGrafter"/>
</dbReference>
<dbReference type="FunFam" id="1.10.730.10:FF:000002">
    <property type="entry name" value="Leucine--tRNA ligase"/>
    <property type="match status" value="1"/>
</dbReference>
<dbReference type="Pfam" id="PF00133">
    <property type="entry name" value="tRNA-synt_1"/>
    <property type="match status" value="1"/>
</dbReference>
<dbReference type="PANTHER" id="PTHR43740">
    <property type="entry name" value="LEUCYL-TRNA SYNTHETASE"/>
    <property type="match status" value="1"/>
</dbReference>
<keyword evidence="5 8" id="KW-0648">Protein biosynthesis</keyword>
<evidence type="ECO:0000256" key="3">
    <source>
        <dbReference type="ARBA" id="ARBA00022741"/>
    </source>
</evidence>
<sequence length="805" mass="91755">MSSPYNHKEIEKKWKKQWEERPINENDGQKPKYYCLDMFPYPSGSGLHVGHWRGYVISDVWSRYKLIKGYYVIHPMGWDAFGLPAENYAIKMQVHPKKSTAENIQNIRRQIKEISAIYDWDMEVDTTDPDFYKWTQWIFVKMFKAGLAYEKEMPINWCPSCKTGLANEEVVNGTCERCGEEVTKKNLKQWMLKITAYADRLLDDLDKLDWPEKVRKMQADWIGKSYGAEVDFKIDGKNDAISVYTTRPDTLYGATFMVLAPEHEMAAGLATEETRGAVEDYIFKSSMKSSVDRLQDKEKTGVFTGSYAVNPVNNVKIPIWLSDYVLADYGTGAIMCVPAHDERDFEFATKFSIPIVQVISKDGRENPKLDEAYTAPGIMLNSEDFNGLNSEDAKRDVPGILEERGIGKKTVNYKLRDWVFSRQRYWGEPIPIIHCEHCGNVAVPENQLPVLLPEVESYQPTGTGESPLSAIDEWVNTTCPECGGPAKRETNTMPQWAGSSWYFLRYVDNKNQDALVSKEKADKYLPVDMYIGGVEHAVLHLLYSRFYTKFLNDIGVVDFDEPFQKLFNQGMITGKNGIKMSKSKGNVVSPDELVKDYGCDSLRMYELFVGPPDLDSEWDERGIEGVYRFMNRFWKLASDSVGKNIKPTKEMLKIRNRMVYDITQRLESFSLNTVISGFMEYNNKMIDLAKTTGGIDKETLEAAITLLSPFAPHICEELWAAFGNKESVFKQEKGWPVYAEEYLKDDEIGVAVQINGKTKTVIEIPADMAKDDVLIKAKESLGDKLTGSIVKEIYVPGKIVNIVVK</sequence>
<dbReference type="EC" id="6.1.1.4" evidence="8"/>
<dbReference type="GO" id="GO:0004823">
    <property type="term" value="F:leucine-tRNA ligase activity"/>
    <property type="evidence" value="ECO:0007669"/>
    <property type="project" value="UniProtKB-UniRule"/>
</dbReference>
<keyword evidence="3 8" id="KW-0547">Nucleotide-binding</keyword>
<dbReference type="InterPro" id="IPR015413">
    <property type="entry name" value="Methionyl/Leucyl_tRNA_Synth"/>
</dbReference>
<dbReference type="AlphaFoldDB" id="A0A1M6EQR4"/>
<dbReference type="STRING" id="1122934.SAMN02745691_00977"/>
<dbReference type="OrthoDB" id="9810365at2"/>
<feature type="short sequence motif" description="'KMSKS' region" evidence="8">
    <location>
        <begin position="579"/>
        <end position="583"/>
    </location>
</feature>
<dbReference type="CDD" id="cd00812">
    <property type="entry name" value="LeuRS_core"/>
    <property type="match status" value="1"/>
</dbReference>
<keyword evidence="2 8" id="KW-0436">Ligase</keyword>
<comment type="catalytic activity">
    <reaction evidence="7 8">
        <text>tRNA(Leu) + L-leucine + ATP = L-leucyl-tRNA(Leu) + AMP + diphosphate</text>
        <dbReference type="Rhea" id="RHEA:11688"/>
        <dbReference type="Rhea" id="RHEA-COMP:9613"/>
        <dbReference type="Rhea" id="RHEA-COMP:9622"/>
        <dbReference type="ChEBI" id="CHEBI:30616"/>
        <dbReference type="ChEBI" id="CHEBI:33019"/>
        <dbReference type="ChEBI" id="CHEBI:57427"/>
        <dbReference type="ChEBI" id="CHEBI:78442"/>
        <dbReference type="ChEBI" id="CHEBI:78494"/>
        <dbReference type="ChEBI" id="CHEBI:456215"/>
        <dbReference type="EC" id="6.1.1.4"/>
    </reaction>
</comment>
<feature type="domain" description="Methionyl/Valyl/Leucyl/Isoleucyl-tRNA synthetase anticodon-binding" evidence="11">
    <location>
        <begin position="649"/>
        <end position="769"/>
    </location>
</feature>
<feature type="domain" description="Leucyl-tRNA synthetase editing" evidence="13">
    <location>
        <begin position="220"/>
        <end position="397"/>
    </location>
</feature>
<dbReference type="EMBL" id="FQYT01000008">
    <property type="protein sequence ID" value="SHI87821.1"/>
    <property type="molecule type" value="Genomic_DNA"/>
</dbReference>
<dbReference type="Proteomes" id="UP000184342">
    <property type="component" value="Unassembled WGS sequence"/>
</dbReference>
<dbReference type="GO" id="GO:0006429">
    <property type="term" value="P:leucyl-tRNA aminoacylation"/>
    <property type="evidence" value="ECO:0007669"/>
    <property type="project" value="UniProtKB-UniRule"/>
</dbReference>
<dbReference type="FunFam" id="3.40.50.620:FF:000056">
    <property type="entry name" value="Leucine--tRNA ligase"/>
    <property type="match status" value="1"/>
</dbReference>
<dbReference type="GO" id="GO:0005524">
    <property type="term" value="F:ATP binding"/>
    <property type="evidence" value="ECO:0007669"/>
    <property type="project" value="UniProtKB-UniRule"/>
</dbReference>
<dbReference type="NCBIfam" id="TIGR00396">
    <property type="entry name" value="leuS_bact"/>
    <property type="match status" value="1"/>
</dbReference>
<dbReference type="SUPFAM" id="SSF47323">
    <property type="entry name" value="Anticodon-binding domain of a subclass of class I aminoacyl-tRNA synthetases"/>
    <property type="match status" value="1"/>
</dbReference>
<dbReference type="RefSeq" id="WP_073993241.1">
    <property type="nucleotide sequence ID" value="NZ_FQYT01000008.1"/>
</dbReference>
<evidence type="ECO:0000256" key="2">
    <source>
        <dbReference type="ARBA" id="ARBA00022598"/>
    </source>
</evidence>
<keyword evidence="8" id="KW-0963">Cytoplasm</keyword>
<dbReference type="CDD" id="cd07958">
    <property type="entry name" value="Anticodon_Ia_Leu_BEm"/>
    <property type="match status" value="1"/>
</dbReference>
<dbReference type="HAMAP" id="MF_00049_B">
    <property type="entry name" value="Leu_tRNA_synth_B"/>
    <property type="match status" value="1"/>
</dbReference>
<reference evidence="14 15" key="1">
    <citation type="submission" date="2016-11" db="EMBL/GenBank/DDBJ databases">
        <authorList>
            <person name="Jaros S."/>
            <person name="Januszkiewicz K."/>
            <person name="Wedrychowicz H."/>
        </authorList>
    </citation>
    <scope>NUCLEOTIDE SEQUENCE [LARGE SCALE GENOMIC DNA]</scope>
    <source>
        <strain evidence="14 15">DSM 15970</strain>
    </source>
</reference>
<feature type="binding site" evidence="8">
    <location>
        <position position="582"/>
    </location>
    <ligand>
        <name>ATP</name>
        <dbReference type="ChEBI" id="CHEBI:30616"/>
    </ligand>
</feature>
<dbReference type="InterPro" id="IPR002302">
    <property type="entry name" value="Leu-tRNA-ligase"/>
</dbReference>
<dbReference type="Gene3D" id="1.10.730.10">
    <property type="entry name" value="Isoleucyl-tRNA Synthetase, Domain 1"/>
    <property type="match status" value="1"/>
</dbReference>
<dbReference type="Gene3D" id="3.10.20.590">
    <property type="match status" value="1"/>
</dbReference>
<dbReference type="Gene3D" id="3.40.50.620">
    <property type="entry name" value="HUPs"/>
    <property type="match status" value="2"/>
</dbReference>
<dbReference type="InterPro" id="IPR002300">
    <property type="entry name" value="aa-tRNA-synth_Ia"/>
</dbReference>
<evidence type="ECO:0000256" key="9">
    <source>
        <dbReference type="RuleBase" id="RU363039"/>
    </source>
</evidence>
<dbReference type="PRINTS" id="PR00985">
    <property type="entry name" value="TRNASYNTHLEU"/>
</dbReference>
<comment type="subcellular location">
    <subcellularLocation>
        <location evidence="8">Cytoplasm</location>
    </subcellularLocation>
</comment>
<dbReference type="InterPro" id="IPR009080">
    <property type="entry name" value="tRNAsynth_Ia_anticodon-bd"/>
</dbReference>
<dbReference type="InterPro" id="IPR025709">
    <property type="entry name" value="Leu_tRNA-synth_edit"/>
</dbReference>
<evidence type="ECO:0000256" key="1">
    <source>
        <dbReference type="ARBA" id="ARBA00005594"/>
    </source>
</evidence>
<gene>
    <name evidence="8" type="primary">leuS</name>
    <name evidence="14" type="ORF">SAMN02745691_00977</name>
</gene>
<dbReference type="PANTHER" id="PTHR43740:SF2">
    <property type="entry name" value="LEUCINE--TRNA LIGASE, MITOCHONDRIAL"/>
    <property type="match status" value="1"/>
</dbReference>
<dbReference type="Pfam" id="PF08264">
    <property type="entry name" value="Anticodon_1"/>
    <property type="match status" value="1"/>
</dbReference>
<dbReference type="SUPFAM" id="SSF50677">
    <property type="entry name" value="ValRS/IleRS/LeuRS editing domain"/>
    <property type="match status" value="1"/>
</dbReference>
<evidence type="ECO:0000259" key="13">
    <source>
        <dbReference type="Pfam" id="PF13603"/>
    </source>
</evidence>
<dbReference type="GO" id="GO:0002161">
    <property type="term" value="F:aminoacyl-tRNA deacylase activity"/>
    <property type="evidence" value="ECO:0007669"/>
    <property type="project" value="InterPro"/>
</dbReference>
<evidence type="ECO:0000256" key="7">
    <source>
        <dbReference type="ARBA" id="ARBA00047469"/>
    </source>
</evidence>
<keyword evidence="6 8" id="KW-0030">Aminoacyl-tRNA synthetase</keyword>
<evidence type="ECO:0000313" key="15">
    <source>
        <dbReference type="Proteomes" id="UP000184342"/>
    </source>
</evidence>
<evidence type="ECO:0000256" key="6">
    <source>
        <dbReference type="ARBA" id="ARBA00023146"/>
    </source>
</evidence>
<evidence type="ECO:0000256" key="5">
    <source>
        <dbReference type="ARBA" id="ARBA00022917"/>
    </source>
</evidence>
<dbReference type="InterPro" id="IPR013155">
    <property type="entry name" value="M/V/L/I-tRNA-synth_anticd-bd"/>
</dbReference>
<dbReference type="InterPro" id="IPR009008">
    <property type="entry name" value="Val/Leu/Ile-tRNA-synth_edit"/>
</dbReference>
<evidence type="ECO:0000256" key="4">
    <source>
        <dbReference type="ARBA" id="ARBA00022840"/>
    </source>
</evidence>
<evidence type="ECO:0000259" key="10">
    <source>
        <dbReference type="Pfam" id="PF00133"/>
    </source>
</evidence>
<dbReference type="FunFam" id="3.40.50.620:FF:000077">
    <property type="entry name" value="Leucine--tRNA ligase"/>
    <property type="match status" value="1"/>
</dbReference>
<feature type="domain" description="Methionyl/Leucyl tRNA synthetase" evidence="12">
    <location>
        <begin position="39"/>
        <end position="183"/>
    </location>
</feature>
<evidence type="ECO:0000259" key="11">
    <source>
        <dbReference type="Pfam" id="PF08264"/>
    </source>
</evidence>
<comment type="caution">
    <text evidence="8">Lacks conserved residue(s) required for the propagation of feature annotation.</text>
</comment>
<dbReference type="Pfam" id="PF09334">
    <property type="entry name" value="tRNA-synt_1g"/>
    <property type="match status" value="1"/>
</dbReference>
<comment type="similarity">
    <text evidence="1 8 9">Belongs to the class-I aminoacyl-tRNA synthetase family.</text>
</comment>